<dbReference type="Gene3D" id="1.20.1260.10">
    <property type="match status" value="1"/>
</dbReference>
<dbReference type="AlphaFoldDB" id="A0A081RIK4"/>
<dbReference type="OrthoDB" id="8005547at2"/>
<evidence type="ECO:0000313" key="3">
    <source>
        <dbReference type="Proteomes" id="UP000028411"/>
    </source>
</evidence>
<dbReference type="eggNOG" id="COG3652">
    <property type="taxonomic scope" value="Bacteria"/>
</dbReference>
<dbReference type="PANTHER" id="PTHR38593">
    <property type="entry name" value="BLR2558 PROTEIN"/>
    <property type="match status" value="1"/>
</dbReference>
<organism evidence="2 3">
    <name type="scientific">Sphingobium chlorophenolicum</name>
    <dbReference type="NCBI Taxonomy" id="46429"/>
    <lineage>
        <taxon>Bacteria</taxon>
        <taxon>Pseudomonadati</taxon>
        <taxon>Pseudomonadota</taxon>
        <taxon>Alphaproteobacteria</taxon>
        <taxon>Sphingomonadales</taxon>
        <taxon>Sphingomonadaceae</taxon>
        <taxon>Sphingobium</taxon>
    </lineage>
</organism>
<proteinExistence type="predicted"/>
<feature type="domain" description="DUF4142" evidence="1">
    <location>
        <begin position="40"/>
        <end position="174"/>
    </location>
</feature>
<gene>
    <name evidence="2" type="ORF">BV95_00576</name>
</gene>
<dbReference type="InterPro" id="IPR012347">
    <property type="entry name" value="Ferritin-like"/>
</dbReference>
<dbReference type="PANTHER" id="PTHR38593:SF1">
    <property type="entry name" value="BLR2558 PROTEIN"/>
    <property type="match status" value="1"/>
</dbReference>
<reference evidence="2 3" key="1">
    <citation type="submission" date="2014-02" db="EMBL/GenBank/DDBJ databases">
        <title>Whole genome sequence of Sphingobium chlorophenolicum NBRC 16172.</title>
        <authorList>
            <person name="Gan H.M."/>
            <person name="Gan H.Y."/>
            <person name="Chew T.H."/>
            <person name="Savka M.A."/>
        </authorList>
    </citation>
    <scope>NUCLEOTIDE SEQUENCE [LARGE SCALE GENOMIC DNA]</scope>
    <source>
        <strain evidence="2 3">NBRC 16172</strain>
    </source>
</reference>
<dbReference type="RefSeq" id="WP_037447162.1">
    <property type="nucleotide sequence ID" value="NZ_JFHR01000003.1"/>
</dbReference>
<dbReference type="InterPro" id="IPR025419">
    <property type="entry name" value="DUF4142"/>
</dbReference>
<evidence type="ECO:0000313" key="2">
    <source>
        <dbReference type="EMBL" id="KEQ55027.1"/>
    </source>
</evidence>
<comment type="caution">
    <text evidence="2">The sequence shown here is derived from an EMBL/GenBank/DDBJ whole genome shotgun (WGS) entry which is preliminary data.</text>
</comment>
<name>A0A081RIK4_SPHCR</name>
<accession>A0A081RIK4</accession>
<evidence type="ECO:0000259" key="1">
    <source>
        <dbReference type="Pfam" id="PF13628"/>
    </source>
</evidence>
<sequence length="177" mass="18752">MRKSIEAAVGALAIAFFGAPVAAIAVQSGISTNPPPVKTSEYIGAVHALSRYEVDASRLALARSQVQASRSFARRMVDLHTRVIAGHARLLNVPISAEAEGALAEPLSEMLERLESTPLGEFDLAYRQGQIAAHEEALKVHSAYAAQGTDARARAKAQAAIPIIRNHLDAARKLPGA</sequence>
<protein>
    <submittedName>
        <fullName evidence="2">Putative outer membrane protein</fullName>
    </submittedName>
</protein>
<dbReference type="Pfam" id="PF13628">
    <property type="entry name" value="DUF4142"/>
    <property type="match status" value="1"/>
</dbReference>
<dbReference type="EMBL" id="JFHR01000003">
    <property type="protein sequence ID" value="KEQ55027.1"/>
    <property type="molecule type" value="Genomic_DNA"/>
</dbReference>
<dbReference type="Proteomes" id="UP000028411">
    <property type="component" value="Unassembled WGS sequence"/>
</dbReference>